<dbReference type="SUPFAM" id="SSF52047">
    <property type="entry name" value="RNI-like"/>
    <property type="match status" value="1"/>
</dbReference>
<dbReference type="KEGG" id="tet:TTHERM_01302860"/>
<dbReference type="RefSeq" id="XP_001011624.3">
    <property type="nucleotide sequence ID" value="XM_001011624.3"/>
</dbReference>
<organism evidence="1 2">
    <name type="scientific">Tetrahymena thermophila (strain SB210)</name>
    <dbReference type="NCBI Taxonomy" id="312017"/>
    <lineage>
        <taxon>Eukaryota</taxon>
        <taxon>Sar</taxon>
        <taxon>Alveolata</taxon>
        <taxon>Ciliophora</taxon>
        <taxon>Intramacronucleata</taxon>
        <taxon>Oligohymenophorea</taxon>
        <taxon>Hymenostomatida</taxon>
        <taxon>Tetrahymenina</taxon>
        <taxon>Tetrahymenidae</taxon>
        <taxon>Tetrahymena</taxon>
    </lineage>
</organism>
<evidence type="ECO:0000313" key="1">
    <source>
        <dbReference type="EMBL" id="EAR91379.3"/>
    </source>
</evidence>
<dbReference type="HOGENOM" id="CLU_948286_0_0_1"/>
<evidence type="ECO:0000313" key="2">
    <source>
        <dbReference type="Proteomes" id="UP000009168"/>
    </source>
</evidence>
<protein>
    <recommendedName>
        <fullName evidence="3">Kinase domain protein</fullName>
    </recommendedName>
</protein>
<dbReference type="GeneID" id="7834136"/>
<accession>Q232B3</accession>
<evidence type="ECO:0008006" key="3">
    <source>
        <dbReference type="Google" id="ProtNLM"/>
    </source>
</evidence>
<dbReference type="AlphaFoldDB" id="Q232B3"/>
<dbReference type="EMBL" id="GG662782">
    <property type="protein sequence ID" value="EAR91379.3"/>
    <property type="molecule type" value="Genomic_DNA"/>
</dbReference>
<dbReference type="Gene3D" id="3.80.10.10">
    <property type="entry name" value="Ribonuclease Inhibitor"/>
    <property type="match status" value="1"/>
</dbReference>
<gene>
    <name evidence="1" type="ORF">TTHERM_01302860</name>
</gene>
<name>Q232B3_TETTS</name>
<reference evidence="2" key="1">
    <citation type="journal article" date="2006" name="PLoS Biol.">
        <title>Macronuclear genome sequence of the ciliate Tetrahymena thermophila, a model eukaryote.</title>
        <authorList>
            <person name="Eisen J.A."/>
            <person name="Coyne R.S."/>
            <person name="Wu M."/>
            <person name="Wu D."/>
            <person name="Thiagarajan M."/>
            <person name="Wortman J.R."/>
            <person name="Badger J.H."/>
            <person name="Ren Q."/>
            <person name="Amedeo P."/>
            <person name="Jones K.M."/>
            <person name="Tallon L.J."/>
            <person name="Delcher A.L."/>
            <person name="Salzberg S.L."/>
            <person name="Silva J.C."/>
            <person name="Haas B.J."/>
            <person name="Majoros W.H."/>
            <person name="Farzad M."/>
            <person name="Carlton J.M."/>
            <person name="Smith R.K. Jr."/>
            <person name="Garg J."/>
            <person name="Pearlman R.E."/>
            <person name="Karrer K.M."/>
            <person name="Sun L."/>
            <person name="Manning G."/>
            <person name="Elde N.C."/>
            <person name="Turkewitz A.P."/>
            <person name="Asai D.J."/>
            <person name="Wilkes D.E."/>
            <person name="Wang Y."/>
            <person name="Cai H."/>
            <person name="Collins K."/>
            <person name="Stewart B.A."/>
            <person name="Lee S.R."/>
            <person name="Wilamowska K."/>
            <person name="Weinberg Z."/>
            <person name="Ruzzo W.L."/>
            <person name="Wloga D."/>
            <person name="Gaertig J."/>
            <person name="Frankel J."/>
            <person name="Tsao C.-C."/>
            <person name="Gorovsky M.A."/>
            <person name="Keeling P.J."/>
            <person name="Waller R.F."/>
            <person name="Patron N.J."/>
            <person name="Cherry J.M."/>
            <person name="Stover N.A."/>
            <person name="Krieger C.J."/>
            <person name="del Toro C."/>
            <person name="Ryder H.F."/>
            <person name="Williamson S.C."/>
            <person name="Barbeau R.A."/>
            <person name="Hamilton E.P."/>
            <person name="Orias E."/>
        </authorList>
    </citation>
    <scope>NUCLEOTIDE SEQUENCE [LARGE SCALE GENOMIC DNA]</scope>
    <source>
        <strain evidence="2">SB210</strain>
    </source>
</reference>
<dbReference type="Proteomes" id="UP000009168">
    <property type="component" value="Unassembled WGS sequence"/>
</dbReference>
<proteinExistence type="predicted"/>
<sequence length="213" mass="24789">MIEKNNEYFFNLLQNCFNQFQQTDILYFLNKEAINQLKLIFNNRYLSYLSILQIQHFIFCYISIQYNKQYKLKIIKSDNKIGEQGFAALGSFLEGLNNLSELALAFNNNNLENNEVKDLYISLAKCKKISKLTLISGNNHMHKNSIIHLGQALMQLNNLSTLSIKDHDLTCQGFLGYLKSCQRVSFLKLDSMYDVINIILKMKRLVKFAKYGL</sequence>
<dbReference type="InterPro" id="IPR032675">
    <property type="entry name" value="LRR_dom_sf"/>
</dbReference>
<dbReference type="InParanoid" id="Q232B3"/>
<keyword evidence="2" id="KW-1185">Reference proteome</keyword>